<dbReference type="RefSeq" id="WP_147260202.1">
    <property type="nucleotide sequence ID" value="NZ_VIWU01000001.1"/>
</dbReference>
<evidence type="ECO:0000256" key="1">
    <source>
        <dbReference type="SAM" id="MobiDB-lite"/>
    </source>
</evidence>
<organism evidence="3 4">
    <name type="scientific">Pseudonocardia hierapolitana</name>
    <dbReference type="NCBI Taxonomy" id="1128676"/>
    <lineage>
        <taxon>Bacteria</taxon>
        <taxon>Bacillati</taxon>
        <taxon>Actinomycetota</taxon>
        <taxon>Actinomycetes</taxon>
        <taxon>Pseudonocardiales</taxon>
        <taxon>Pseudonocardiaceae</taxon>
        <taxon>Pseudonocardia</taxon>
    </lineage>
</organism>
<reference evidence="3 4" key="1">
    <citation type="submission" date="2019-06" db="EMBL/GenBank/DDBJ databases">
        <title>Sequencing the genomes of 1000 actinobacteria strains.</title>
        <authorList>
            <person name="Klenk H.-P."/>
        </authorList>
    </citation>
    <scope>NUCLEOTIDE SEQUENCE [LARGE SCALE GENOMIC DNA]</scope>
    <source>
        <strain evidence="3 4">DSM 45671</strain>
    </source>
</reference>
<feature type="transmembrane region" description="Helical" evidence="2">
    <location>
        <begin position="99"/>
        <end position="119"/>
    </location>
</feature>
<accession>A0A561T3T7</accession>
<dbReference type="OrthoDB" id="9031558at2"/>
<dbReference type="EMBL" id="VIWU01000001">
    <property type="protein sequence ID" value="TWF81766.1"/>
    <property type="molecule type" value="Genomic_DNA"/>
</dbReference>
<sequence>MADEEATTRIATVSRPEPPPDRLGGSTAATLLASGIGCAAFGIAVVAAESLQPVKQLFTLSTAVGPLSGKAVVAVVIYLLAWAALFLACRRRTMPFAAVLRVTAVLIGIGVVGTFPPFYGLVAGH</sequence>
<evidence type="ECO:0000256" key="2">
    <source>
        <dbReference type="SAM" id="Phobius"/>
    </source>
</evidence>
<evidence type="ECO:0000313" key="3">
    <source>
        <dbReference type="EMBL" id="TWF81766.1"/>
    </source>
</evidence>
<keyword evidence="2" id="KW-0812">Transmembrane</keyword>
<keyword evidence="2" id="KW-0472">Membrane</keyword>
<feature type="region of interest" description="Disordered" evidence="1">
    <location>
        <begin position="1"/>
        <end position="24"/>
    </location>
</feature>
<proteinExistence type="predicted"/>
<feature type="transmembrane region" description="Helical" evidence="2">
    <location>
        <begin position="28"/>
        <end position="47"/>
    </location>
</feature>
<dbReference type="AlphaFoldDB" id="A0A561T3T7"/>
<gene>
    <name evidence="3" type="ORF">FHX44_117711</name>
</gene>
<evidence type="ECO:0000313" key="4">
    <source>
        <dbReference type="Proteomes" id="UP000321261"/>
    </source>
</evidence>
<comment type="caution">
    <text evidence="3">The sequence shown here is derived from an EMBL/GenBank/DDBJ whole genome shotgun (WGS) entry which is preliminary data.</text>
</comment>
<keyword evidence="4" id="KW-1185">Reference proteome</keyword>
<protein>
    <submittedName>
        <fullName evidence="3">Uncharacterized protein</fullName>
    </submittedName>
</protein>
<dbReference type="Proteomes" id="UP000321261">
    <property type="component" value="Unassembled WGS sequence"/>
</dbReference>
<name>A0A561T3T7_9PSEU</name>
<keyword evidence="2" id="KW-1133">Transmembrane helix</keyword>
<feature type="transmembrane region" description="Helical" evidence="2">
    <location>
        <begin position="67"/>
        <end position="87"/>
    </location>
</feature>